<evidence type="ECO:0000256" key="1">
    <source>
        <dbReference type="SAM" id="MobiDB-lite"/>
    </source>
</evidence>
<evidence type="ECO:0000313" key="2">
    <source>
        <dbReference type="EMBL" id="CAD1844100.1"/>
    </source>
</evidence>
<protein>
    <submittedName>
        <fullName evidence="2">Uncharacterized protein</fullName>
    </submittedName>
</protein>
<proteinExistence type="predicted"/>
<feature type="compositionally biased region" description="Basic and acidic residues" evidence="1">
    <location>
        <begin position="145"/>
        <end position="158"/>
    </location>
</feature>
<feature type="region of interest" description="Disordered" evidence="1">
    <location>
        <begin position="141"/>
        <end position="191"/>
    </location>
</feature>
<reference evidence="2" key="1">
    <citation type="submission" date="2020-07" db="EMBL/GenBank/DDBJ databases">
        <authorList>
            <person name="Lin J."/>
        </authorList>
    </citation>
    <scope>NUCLEOTIDE SEQUENCE</scope>
</reference>
<feature type="compositionally biased region" description="Polar residues" evidence="1">
    <location>
        <begin position="1"/>
        <end position="18"/>
    </location>
</feature>
<gene>
    <name evidence="2" type="ORF">CB5_LOCUS27311</name>
</gene>
<dbReference type="EMBL" id="LR862137">
    <property type="protein sequence ID" value="CAD1844100.1"/>
    <property type="molecule type" value="Genomic_DNA"/>
</dbReference>
<feature type="region of interest" description="Disordered" evidence="1">
    <location>
        <begin position="1"/>
        <end position="30"/>
    </location>
</feature>
<organism evidence="2">
    <name type="scientific">Ananas comosus var. bracteatus</name>
    <name type="common">red pineapple</name>
    <dbReference type="NCBI Taxonomy" id="296719"/>
    <lineage>
        <taxon>Eukaryota</taxon>
        <taxon>Viridiplantae</taxon>
        <taxon>Streptophyta</taxon>
        <taxon>Embryophyta</taxon>
        <taxon>Tracheophyta</taxon>
        <taxon>Spermatophyta</taxon>
        <taxon>Magnoliopsida</taxon>
        <taxon>Liliopsida</taxon>
        <taxon>Poales</taxon>
        <taxon>Bromeliaceae</taxon>
        <taxon>Bromelioideae</taxon>
        <taxon>Ananas</taxon>
    </lineage>
</organism>
<dbReference type="AlphaFoldDB" id="A0A6V7QLP7"/>
<accession>A0A6V7QLP7</accession>
<sequence>MVPQKSKITSARTGQFSPRGTGLSPAGTGLSLRTRKTNFREPVSPCAGPVSHCEGALGDRSRLSGTGCLKAAATLLTGGPVSPFRDRSLRVKTLRTCPEVQFSNFLGRKTFYNPPLSVEKLEIHPSTRTSQFAKVQCVTSPEGLRSPEHSVSKVEPREQQLQSAAEETAGTFQRGPSADPSSLLPRPRAAGYEHHLAAQGRPAPYHLCP</sequence>
<name>A0A6V7QLP7_ANACO</name>